<dbReference type="GO" id="GO:0005760">
    <property type="term" value="C:gamma DNA polymerase complex"/>
    <property type="evidence" value="ECO:0007669"/>
    <property type="project" value="InterPro"/>
</dbReference>
<dbReference type="GO" id="GO:0003887">
    <property type="term" value="F:DNA-directed DNA polymerase activity"/>
    <property type="evidence" value="ECO:0007669"/>
    <property type="project" value="InterPro"/>
</dbReference>
<reference evidence="4 5" key="1">
    <citation type="submission" date="2017-01" db="EMBL/GenBank/DDBJ databases">
        <authorList>
            <person name="Mah S.A."/>
            <person name="Swanson W.J."/>
            <person name="Moy G.W."/>
            <person name="Vacquier V.D."/>
        </authorList>
    </citation>
    <scope>NUCLEOTIDE SEQUENCE [LARGE SCALE GENOMIC DNA]</scope>
    <source>
        <strain evidence="4 5">GSMNP</strain>
    </source>
</reference>
<dbReference type="STRING" id="133412.A0A1R1XU91"/>
<keyword evidence="5" id="KW-1185">Reference proteome</keyword>
<feature type="region of interest" description="Disordered" evidence="2">
    <location>
        <begin position="120"/>
        <end position="139"/>
    </location>
</feature>
<protein>
    <recommendedName>
        <fullName evidence="1">Mitochondrial DNA polymerase catalytic subunit</fullName>
    </recommendedName>
</protein>
<feature type="domain" description="DNA-directed DNA polymerase family A palm" evidence="3">
    <location>
        <begin position="796"/>
        <end position="1048"/>
    </location>
</feature>
<dbReference type="PANTHER" id="PTHR10267">
    <property type="entry name" value="DNA POLYMERASE SUBUNIT GAMMA-1"/>
    <property type="match status" value="1"/>
</dbReference>
<dbReference type="Gene3D" id="3.30.420.390">
    <property type="match status" value="1"/>
</dbReference>
<evidence type="ECO:0000313" key="5">
    <source>
        <dbReference type="Proteomes" id="UP000187283"/>
    </source>
</evidence>
<dbReference type="InterPro" id="IPR002297">
    <property type="entry name" value="DNA-dir_DNA_pol_A_mt"/>
</dbReference>
<dbReference type="SUPFAM" id="SSF53098">
    <property type="entry name" value="Ribonuclease H-like"/>
    <property type="match status" value="1"/>
</dbReference>
<evidence type="ECO:0000256" key="1">
    <source>
        <dbReference type="ARBA" id="ARBA00031966"/>
    </source>
</evidence>
<dbReference type="SMART" id="SM00482">
    <property type="entry name" value="POLAc"/>
    <property type="match status" value="1"/>
</dbReference>
<comment type="caution">
    <text evidence="4">The sequence shown here is derived from an EMBL/GenBank/DDBJ whole genome shotgun (WGS) entry which is preliminary data.</text>
</comment>
<dbReference type="GO" id="GO:0006264">
    <property type="term" value="P:mitochondrial DNA replication"/>
    <property type="evidence" value="ECO:0007669"/>
    <property type="project" value="TreeGrafter"/>
</dbReference>
<evidence type="ECO:0000259" key="3">
    <source>
        <dbReference type="SMART" id="SM00482"/>
    </source>
</evidence>
<dbReference type="SUPFAM" id="SSF56672">
    <property type="entry name" value="DNA/RNA polymerases"/>
    <property type="match status" value="1"/>
</dbReference>
<dbReference type="InterPro" id="IPR012337">
    <property type="entry name" value="RNaseH-like_sf"/>
</dbReference>
<dbReference type="Gene3D" id="1.10.150.20">
    <property type="entry name" value="5' to 3' exonuclease, C-terminal subdomain"/>
    <property type="match status" value="1"/>
</dbReference>
<dbReference type="PANTHER" id="PTHR10267:SF0">
    <property type="entry name" value="DNA POLYMERASE SUBUNIT GAMMA-1"/>
    <property type="match status" value="1"/>
</dbReference>
<proteinExistence type="predicted"/>
<dbReference type="InterPro" id="IPR043502">
    <property type="entry name" value="DNA/RNA_pol_sf"/>
</dbReference>
<sequence>MIKINSRNTHAFSCRNTAKLKSKYNFNLKIRFIQTVSQFVNNPFIHSSSLKNEIHNCKFSFAQKFKNISYQYNCHNYFVNSYSTYIDVNEIGVQLLPEDIHYEVFGKNISKIAESFGKTSEKNANDESKSPQSSSETHSNIVNLSKEHLKRQGLFNEGQAPVYNELYAKLNIKNSSIQAKNIRDHFKKISLDTYSDYLSLAKAFVSSDKPAQIPSSEIIIKSGWVRYVFDQNSNTYSHESVIGIKEDALVFDIENLTTLSPYPLLASAVTSEATYLWISPYITGESNSPNHLIKISEPSSKKAKIIIGHNISYDRARIFEEYSYTSTLNRFIDTMSLHIATSGLCSQQRPIYNKVSKILKDENYSPENSIFISKFGKMASVSSTNGLKAAVKFHNNIDLDKDIRDTFVTGCISDIRENILPLIDYCTNDVLATLDLYKTLFPKYLKLCPHPASFAGMLIMTNSFLPIYLPQWESFVNTCEQKSESITKELQDKLVELALLAIECKDPHSDPWLKNLDWTPFKIKTTKAKVNKYGKILPGGEPKLFKNFKKYSKDELDFLTGKPKWFTDCYDFESKKIIITFKQQLTPYLLKLTWLNYPLYYSKNFGWTFVVPRSQLDKVDLLSKNNSSLADLSGLNESSEDDIFRSNLILIAKMPILKFTSEIENKNYEPIPASDTENYYFRIPHKDGENANCGNPLSKNYLSSIENNVLGSSFEISKEAIQMNTLTSYWVSVRKRVIGQFVVPMNDKLKSEHTSSIKSDHLGMILPQLVPMGTITRRGVEPTWATASNAKKNRIGSEIKTLIRSPTICSTETGQKQSFKVVGADVDSEELWISSLMGDAQFGSHGSTALGYMTLLGTKSQGNDMHSATAKILGIDRNNAKVFNYSRIYGAGVKHATQLLCQYNSNITQPDALKLAKNLYLKTKGVKMNSMGFESEFFSLKENDPNSEKEKGSLNQAPELQEKNINNVDTKPKKRQFWAGGSESYMFNSLEDVALSDDPRTPVLKCGIVDGLQAKSAGESSVAFFSAVDVDHVLRKETNLDCITPTNKSPIEHGISYDIFQTVSNTNGSLESDNTVPENLKLYNENRLLRDVDNPHVQSQNEKDYSYKTASISDKRVLDRLTAQMLDSKKEIESRLKITNNQKHRSVRNENRTEIKIVEKAQKLNCTNCNSDPTKSNSVKKTVESKKLQKIGKYTKVIKRAPKNPH</sequence>
<name>A0A1R1XU91_9FUNG</name>
<dbReference type="EMBL" id="LSSN01001810">
    <property type="protein sequence ID" value="OMJ18233.1"/>
    <property type="molecule type" value="Genomic_DNA"/>
</dbReference>
<organism evidence="4 5">
    <name type="scientific">Smittium culicis</name>
    <dbReference type="NCBI Taxonomy" id="133412"/>
    <lineage>
        <taxon>Eukaryota</taxon>
        <taxon>Fungi</taxon>
        <taxon>Fungi incertae sedis</taxon>
        <taxon>Zoopagomycota</taxon>
        <taxon>Kickxellomycotina</taxon>
        <taxon>Harpellomycetes</taxon>
        <taxon>Harpellales</taxon>
        <taxon>Legeriomycetaceae</taxon>
        <taxon>Smittium</taxon>
    </lineage>
</organism>
<feature type="compositionally biased region" description="Basic and acidic residues" evidence="2">
    <location>
        <begin position="120"/>
        <end position="129"/>
    </location>
</feature>
<accession>A0A1R1XU91</accession>
<evidence type="ECO:0000313" key="4">
    <source>
        <dbReference type="EMBL" id="OMJ18233.1"/>
    </source>
</evidence>
<dbReference type="AlphaFoldDB" id="A0A1R1XU91"/>
<dbReference type="GO" id="GO:0003677">
    <property type="term" value="F:DNA binding"/>
    <property type="evidence" value="ECO:0007669"/>
    <property type="project" value="InterPro"/>
</dbReference>
<feature type="compositionally biased region" description="Polar residues" evidence="2">
    <location>
        <begin position="130"/>
        <end position="139"/>
    </location>
</feature>
<evidence type="ECO:0000256" key="2">
    <source>
        <dbReference type="SAM" id="MobiDB-lite"/>
    </source>
</evidence>
<dbReference type="GO" id="GO:0008408">
    <property type="term" value="F:3'-5' exonuclease activity"/>
    <property type="evidence" value="ECO:0007669"/>
    <property type="project" value="TreeGrafter"/>
</dbReference>
<dbReference type="Pfam" id="PF18136">
    <property type="entry name" value="DNApol_Exo"/>
    <property type="match status" value="1"/>
</dbReference>
<gene>
    <name evidence="4" type="ORF">AYI70_g5478</name>
</gene>
<dbReference type="PRINTS" id="PR00867">
    <property type="entry name" value="DNAPOLG"/>
</dbReference>
<dbReference type="Proteomes" id="UP000187283">
    <property type="component" value="Unassembled WGS sequence"/>
</dbReference>
<dbReference type="OrthoDB" id="5588663at2759"/>
<dbReference type="InterPro" id="IPR041336">
    <property type="entry name" value="DNApol_Exo"/>
</dbReference>
<dbReference type="InterPro" id="IPR001098">
    <property type="entry name" value="DNA-dir_DNA_pol_A_palm_dom"/>
</dbReference>